<dbReference type="EMBL" id="QFOT01000032">
    <property type="protein sequence ID" value="PZP56259.1"/>
    <property type="molecule type" value="Genomic_DNA"/>
</dbReference>
<protein>
    <submittedName>
        <fullName evidence="1">Uncharacterized protein</fullName>
    </submittedName>
</protein>
<gene>
    <name evidence="1" type="ORF">DI586_04315</name>
</gene>
<reference evidence="1 2" key="1">
    <citation type="submission" date="2017-08" db="EMBL/GenBank/DDBJ databases">
        <title>Infants hospitalized years apart are colonized by the same room-sourced microbial strains.</title>
        <authorList>
            <person name="Brooks B."/>
            <person name="Olm M.R."/>
            <person name="Firek B.A."/>
            <person name="Baker R."/>
            <person name="Thomas B.C."/>
            <person name="Morowitz M.J."/>
            <person name="Banfield J.F."/>
        </authorList>
    </citation>
    <scope>NUCLEOTIDE SEQUENCE [LARGE SCALE GENOMIC DNA]</scope>
    <source>
        <strain evidence="1">S2_006_000_R2_64</strain>
    </source>
</reference>
<organism evidence="1 2">
    <name type="scientific">Micavibrio aeruginosavorus</name>
    <dbReference type="NCBI Taxonomy" id="349221"/>
    <lineage>
        <taxon>Bacteria</taxon>
        <taxon>Pseudomonadati</taxon>
        <taxon>Bdellovibrionota</taxon>
        <taxon>Bdellovibrionia</taxon>
        <taxon>Bdellovibrionales</taxon>
        <taxon>Pseudobdellovibrionaceae</taxon>
        <taxon>Micavibrio</taxon>
    </lineage>
</organism>
<dbReference type="AlphaFoldDB" id="A0A2W5HRG1"/>
<accession>A0A2W5HRG1</accession>
<dbReference type="Proteomes" id="UP000249739">
    <property type="component" value="Unassembled WGS sequence"/>
</dbReference>
<sequence>MLLNSITTTGTLIFRPSNIEDIKISDLLSFKKAGHSNDIDPVQLATYEIEIRNAFTEYFSFCYFYGHLSVEKNLFDRFKNNRIESGKKINSKLNKIRTASNRLVIDINKVANKKEAEKTKVHHKKQDTSKEKMLLMRKSSKSWRGKLISYLQHNSDSFIGMPAYTFLNSRMSKLGMSLIDLKQELKKPNISGKNEKLVSMLEILGLSDYEYNKKVLDLFGGDGSTMVDLSQMPTTTLHDQFIFRLITKTSKIWQDLTGRTTYDQSVNTQSEKRNHPYRDWLQDQMIKIGCPTLRKGVVLDAVKKLRQSWKKFPE</sequence>
<name>A0A2W5HRG1_9BACT</name>
<comment type="caution">
    <text evidence="1">The sequence shown here is derived from an EMBL/GenBank/DDBJ whole genome shotgun (WGS) entry which is preliminary data.</text>
</comment>
<evidence type="ECO:0000313" key="2">
    <source>
        <dbReference type="Proteomes" id="UP000249739"/>
    </source>
</evidence>
<evidence type="ECO:0000313" key="1">
    <source>
        <dbReference type="EMBL" id="PZP56259.1"/>
    </source>
</evidence>
<proteinExistence type="predicted"/>